<evidence type="ECO:0000256" key="1">
    <source>
        <dbReference type="SAM" id="MobiDB-lite"/>
    </source>
</evidence>
<dbReference type="AlphaFoldDB" id="A0A9W9KKH7"/>
<keyword evidence="3" id="KW-1185">Reference proteome</keyword>
<feature type="compositionally biased region" description="Polar residues" evidence="1">
    <location>
        <begin position="114"/>
        <end position="123"/>
    </location>
</feature>
<feature type="region of interest" description="Disordered" evidence="1">
    <location>
        <begin position="106"/>
        <end position="156"/>
    </location>
</feature>
<reference evidence="2" key="2">
    <citation type="journal article" date="2023" name="IMA Fungus">
        <title>Comparative genomic study of the Penicillium genus elucidates a diverse pangenome and 15 lateral gene transfer events.</title>
        <authorList>
            <person name="Petersen C."/>
            <person name="Sorensen T."/>
            <person name="Nielsen M.R."/>
            <person name="Sondergaard T.E."/>
            <person name="Sorensen J.L."/>
            <person name="Fitzpatrick D.A."/>
            <person name="Frisvad J.C."/>
            <person name="Nielsen K.L."/>
        </authorList>
    </citation>
    <scope>NUCLEOTIDE SEQUENCE</scope>
    <source>
        <strain evidence="2">IBT 30761</strain>
    </source>
</reference>
<dbReference type="GeneID" id="81353783"/>
<comment type="caution">
    <text evidence="2">The sequence shown here is derived from an EMBL/GenBank/DDBJ whole genome shotgun (WGS) entry which is preliminary data.</text>
</comment>
<proteinExistence type="predicted"/>
<dbReference type="EMBL" id="JAPQKI010000003">
    <property type="protein sequence ID" value="KAJ5109665.1"/>
    <property type="molecule type" value="Genomic_DNA"/>
</dbReference>
<name>A0A9W9KKH7_9EURO</name>
<sequence length="156" mass="16800">MAGSSHNICPNSLALQSDDNAWESGYADVPWSNPSHYSTSSGIAVAHHWDPRDTQVITNMPPAAKSPSSNSMITPPMTQYHTSCLPWSIASPCNYILPDAQNTTRVSNPALGTPMTNTSSLHSSPEESPDSTTCEHTCEHGLTPHPKRQALGVEYV</sequence>
<dbReference type="RefSeq" id="XP_056477776.1">
    <property type="nucleotide sequence ID" value="XM_056614804.1"/>
</dbReference>
<gene>
    <name evidence="2" type="ORF">N7532_002310</name>
</gene>
<reference evidence="2" key="1">
    <citation type="submission" date="2022-11" db="EMBL/GenBank/DDBJ databases">
        <authorList>
            <person name="Petersen C."/>
        </authorList>
    </citation>
    <scope>NUCLEOTIDE SEQUENCE</scope>
    <source>
        <strain evidence="2">IBT 30761</strain>
    </source>
</reference>
<evidence type="ECO:0000313" key="3">
    <source>
        <dbReference type="Proteomes" id="UP001149074"/>
    </source>
</evidence>
<dbReference type="Proteomes" id="UP001149074">
    <property type="component" value="Unassembled WGS sequence"/>
</dbReference>
<evidence type="ECO:0000313" key="2">
    <source>
        <dbReference type="EMBL" id="KAJ5109665.1"/>
    </source>
</evidence>
<protein>
    <submittedName>
        <fullName evidence="2">Uncharacterized protein</fullName>
    </submittedName>
</protein>
<accession>A0A9W9KKH7</accession>
<organism evidence="2 3">
    <name type="scientific">Penicillium argentinense</name>
    <dbReference type="NCBI Taxonomy" id="1131581"/>
    <lineage>
        <taxon>Eukaryota</taxon>
        <taxon>Fungi</taxon>
        <taxon>Dikarya</taxon>
        <taxon>Ascomycota</taxon>
        <taxon>Pezizomycotina</taxon>
        <taxon>Eurotiomycetes</taxon>
        <taxon>Eurotiomycetidae</taxon>
        <taxon>Eurotiales</taxon>
        <taxon>Aspergillaceae</taxon>
        <taxon>Penicillium</taxon>
    </lineage>
</organism>